<keyword evidence="1" id="KW-0812">Transmembrane</keyword>
<dbReference type="InterPro" id="IPR003594">
    <property type="entry name" value="HATPase_dom"/>
</dbReference>
<comment type="caution">
    <text evidence="3">The sequence shown here is derived from an EMBL/GenBank/DDBJ whole genome shotgun (WGS) entry which is preliminary data.</text>
</comment>
<dbReference type="GO" id="GO:0000155">
    <property type="term" value="F:phosphorelay sensor kinase activity"/>
    <property type="evidence" value="ECO:0007669"/>
    <property type="project" value="InterPro"/>
</dbReference>
<dbReference type="Pfam" id="PF06580">
    <property type="entry name" value="His_kinase"/>
    <property type="match status" value="1"/>
</dbReference>
<name>A0A1F7S2D3_9BACT</name>
<dbReference type="GO" id="GO:0016020">
    <property type="term" value="C:membrane"/>
    <property type="evidence" value="ECO:0007669"/>
    <property type="project" value="InterPro"/>
</dbReference>
<dbReference type="InterPro" id="IPR010559">
    <property type="entry name" value="Sig_transdc_His_kin_internal"/>
</dbReference>
<evidence type="ECO:0000259" key="2">
    <source>
        <dbReference type="PROSITE" id="PS50109"/>
    </source>
</evidence>
<dbReference type="InterPro" id="IPR036890">
    <property type="entry name" value="HATPase_C_sf"/>
</dbReference>
<dbReference type="PANTHER" id="PTHR34220">
    <property type="entry name" value="SENSOR HISTIDINE KINASE YPDA"/>
    <property type="match status" value="1"/>
</dbReference>
<dbReference type="InterPro" id="IPR005467">
    <property type="entry name" value="His_kinase_dom"/>
</dbReference>
<protein>
    <recommendedName>
        <fullName evidence="2">Histidine kinase domain-containing protein</fullName>
    </recommendedName>
</protein>
<evidence type="ECO:0000313" key="4">
    <source>
        <dbReference type="Proteomes" id="UP000179266"/>
    </source>
</evidence>
<dbReference type="Proteomes" id="UP000179266">
    <property type="component" value="Unassembled WGS sequence"/>
</dbReference>
<dbReference type="PANTHER" id="PTHR34220:SF7">
    <property type="entry name" value="SENSOR HISTIDINE KINASE YPDA"/>
    <property type="match status" value="1"/>
</dbReference>
<proteinExistence type="predicted"/>
<dbReference type="Gene3D" id="3.30.565.10">
    <property type="entry name" value="Histidine kinase-like ATPase, C-terminal domain"/>
    <property type="match status" value="1"/>
</dbReference>
<accession>A0A1F7S2D3</accession>
<dbReference type="InterPro" id="IPR050640">
    <property type="entry name" value="Bact_2-comp_sensor_kinase"/>
</dbReference>
<dbReference type="SUPFAM" id="SSF55874">
    <property type="entry name" value="ATPase domain of HSP90 chaperone/DNA topoisomerase II/histidine kinase"/>
    <property type="match status" value="1"/>
</dbReference>
<dbReference type="Pfam" id="PF02518">
    <property type="entry name" value="HATPase_c"/>
    <property type="match status" value="1"/>
</dbReference>
<gene>
    <name evidence="3" type="ORF">A2161_17150</name>
</gene>
<feature type="domain" description="Histidine kinase" evidence="2">
    <location>
        <begin position="158"/>
        <end position="254"/>
    </location>
</feature>
<keyword evidence="1" id="KW-0472">Membrane</keyword>
<evidence type="ECO:0000313" key="3">
    <source>
        <dbReference type="EMBL" id="OGL47458.1"/>
    </source>
</evidence>
<reference evidence="3 4" key="1">
    <citation type="journal article" date="2016" name="Nat. Commun.">
        <title>Thousands of microbial genomes shed light on interconnected biogeochemical processes in an aquifer system.</title>
        <authorList>
            <person name="Anantharaman K."/>
            <person name="Brown C.T."/>
            <person name="Hug L.A."/>
            <person name="Sharon I."/>
            <person name="Castelle C.J."/>
            <person name="Probst A.J."/>
            <person name="Thomas B.C."/>
            <person name="Singh A."/>
            <person name="Wilkins M.J."/>
            <person name="Karaoz U."/>
            <person name="Brodie E.L."/>
            <person name="Williams K.H."/>
            <person name="Hubbard S.S."/>
            <person name="Banfield J.F."/>
        </authorList>
    </citation>
    <scope>NUCLEOTIDE SEQUENCE [LARGE SCALE GENOMIC DNA]</scope>
</reference>
<organism evidence="3 4">
    <name type="scientific">Candidatus Schekmanbacteria bacterium RBG_13_48_7</name>
    <dbReference type="NCBI Taxonomy" id="1817878"/>
    <lineage>
        <taxon>Bacteria</taxon>
        <taxon>Candidatus Schekmaniibacteriota</taxon>
    </lineage>
</organism>
<sequence>MIFSRILDSSYLFALNPTNPAVIPVVLISTVLCVGIPLKIWNNTRIEIKLKERETQLLRSRYEVLKSQINPHFLFNTLNSIASLIRTNPEEARDIIVKLSSVLRTLLKERRNLVSVEEELDLIDKYLAIEKSRFGRDRLKVIQEIDPDSREILIPAMILQPLVENAIKHGISKKIGGGTIKIRIKKNEGYLFCEVVDDGVGTELKDENDMLDRGIGLNNIKERLKMVYGDRFRFHIDSNIDDGTDVRIEVPVKPETPQLVE</sequence>
<keyword evidence="1" id="KW-1133">Transmembrane helix</keyword>
<dbReference type="AlphaFoldDB" id="A0A1F7S2D3"/>
<evidence type="ECO:0000256" key="1">
    <source>
        <dbReference type="SAM" id="Phobius"/>
    </source>
</evidence>
<dbReference type="PROSITE" id="PS50109">
    <property type="entry name" value="HIS_KIN"/>
    <property type="match status" value="1"/>
</dbReference>
<feature type="transmembrane region" description="Helical" evidence="1">
    <location>
        <begin position="20"/>
        <end position="41"/>
    </location>
</feature>
<dbReference type="EMBL" id="MGDD01000072">
    <property type="protein sequence ID" value="OGL47458.1"/>
    <property type="molecule type" value="Genomic_DNA"/>
</dbReference>